<sequence>MAVTELVKQFAGRVKAPSGVMYMNNDDYIFGTSPYENTTLREDRLLRGHGPAVPARLYGVNFYK</sequence>
<keyword evidence="2" id="KW-1185">Reference proteome</keyword>
<name>A0A7L4PBS1_9CREN</name>
<evidence type="ECO:0000313" key="1">
    <source>
        <dbReference type="EMBL" id="NYR15897.1"/>
    </source>
</evidence>
<proteinExistence type="predicted"/>
<dbReference type="Proteomes" id="UP000554766">
    <property type="component" value="Unassembled WGS sequence"/>
</dbReference>
<comment type="caution">
    <text evidence="1">The sequence shown here is derived from an EMBL/GenBank/DDBJ whole genome shotgun (WGS) entry which is preliminary data.</text>
</comment>
<dbReference type="GeneID" id="38938002"/>
<protein>
    <submittedName>
        <fullName evidence="1">Uncharacterized protein</fullName>
    </submittedName>
</protein>
<dbReference type="RefSeq" id="WP_128622129.1">
    <property type="nucleotide sequence ID" value="NZ_JAAVJF010000003.1"/>
</dbReference>
<accession>A0A7L4PBS1</accession>
<dbReference type="AlphaFoldDB" id="A0A7L4PBS1"/>
<organism evidence="1 2">
    <name type="scientific">Pyrobaculum arsenaticum</name>
    <dbReference type="NCBI Taxonomy" id="121277"/>
    <lineage>
        <taxon>Archaea</taxon>
        <taxon>Thermoproteota</taxon>
        <taxon>Thermoprotei</taxon>
        <taxon>Thermoproteales</taxon>
        <taxon>Thermoproteaceae</taxon>
        <taxon>Pyrobaculum</taxon>
    </lineage>
</organism>
<gene>
    <name evidence="1" type="ORF">HC235_08110</name>
</gene>
<dbReference type="EMBL" id="JAAVJF010000003">
    <property type="protein sequence ID" value="NYR15897.1"/>
    <property type="molecule type" value="Genomic_DNA"/>
</dbReference>
<evidence type="ECO:0000313" key="2">
    <source>
        <dbReference type="Proteomes" id="UP000554766"/>
    </source>
</evidence>
<reference evidence="1 2" key="1">
    <citation type="journal article" date="2020" name="Nat. Commun.">
        <title>The structures of two archaeal type IV pili illuminate evolutionary relationships.</title>
        <authorList>
            <person name="Wang F."/>
            <person name="Baquero D.P."/>
            <person name="Su Z."/>
            <person name="Beltran L.C."/>
            <person name="Prangishvili D."/>
            <person name="Krupovic M."/>
            <person name="Egelman E.H."/>
        </authorList>
    </citation>
    <scope>NUCLEOTIDE SEQUENCE [LARGE SCALE GENOMIC DNA]</scope>
    <source>
        <strain evidence="1 2">2GA</strain>
    </source>
</reference>